<keyword evidence="10" id="KW-1185">Reference proteome</keyword>
<dbReference type="InterPro" id="IPR035965">
    <property type="entry name" value="PAS-like_dom_sf"/>
</dbReference>
<comment type="catalytic activity">
    <reaction evidence="1">
        <text>ATP + protein L-histidine = ADP + protein N-phospho-L-histidine.</text>
        <dbReference type="EC" id="2.7.13.3"/>
    </reaction>
</comment>
<evidence type="ECO:0000256" key="2">
    <source>
        <dbReference type="ARBA" id="ARBA00012438"/>
    </source>
</evidence>
<feature type="domain" description="PAS" evidence="7">
    <location>
        <begin position="830"/>
        <end position="900"/>
    </location>
</feature>
<dbReference type="RefSeq" id="WP_072990405.1">
    <property type="nucleotide sequence ID" value="NZ_FQWE01000004.1"/>
</dbReference>
<dbReference type="InterPro" id="IPR036097">
    <property type="entry name" value="HisK_dim/P_sf"/>
</dbReference>
<sequence>MVIKSLAKSKNANFNLLLHTNFQKKLEEILLFLAEIGIISGGFITVREHGNHFIQAKIGLENLNSPDDIIFFKEFIKNNEVLLIPNIKKDGRYQSLDHSKSVSSFEFFAGFPISISEFFTGTLCILEQKSRELSSHDLKIIKYSVSSIESIVRLQIENQELQELKNHNRMKFRIFEENSKEILYQLTLEGVFTYVSKNWTNFLGHEANEVIGRHFSQFIHSDDVEKCTEYLNSINLNKKNYDDITYRLIHKKGHYVWHCSSVQLIGTEGVPYYLGNCTDITEFIETQQQLIQQKDFYETILNSLPTDVVVFDDQHKYQYLNPIAIKNKELREFIIGKDDFEYAAHLNRDPSIAISRRKRFLTTLNSMDTTSWEETLGTVTDGITHHNRKLTPVYNEDGSFKMMIGFSVNITESKNIEAKILRSRALIKNILNNTAVGILVQGPKSEILENNLAACEMLGLTHDQLLGKTSFDPLWAVVHEDGTYFKPEDHPVPRALRTLKPVNKVVMGIYRPVKKDLAWLLVDAIPVFREDKELLYVVCSFNDITMQKNTEEALKISNERFSYATKATSDVIWDWEIESEHFIIGENYTKLFGHKINDKNNFIKVTDFESLIHPDDLQRVLTNVKTTLESKATTWRDEFRILKSDGTYAYIIDTAYIIRDRSKKALRMIGAQTDITAKKKISEELRISEEKFKGAFEHSSTGIGLVDKNGFWFDSNKKLCSILGYSRTELQSLTFTDLTHPDDLKRDKANHKTLDENKKSFFQMEKRYIHKSNKIIWVSLLASSVKDKEGNILYYIAQIIDITDKKRIEKQNALLIEENNRNRNIQLNEAKNLYRLLAENTVDLVCLHNLDGTFEYVSPSVKHLLGYKQEELLGKSPLDFAHPEDLSQLKDSIYKFIKLSEDITAQGRFKKANGTYIWLETKAIFVKKNGIPVSMQTGTRDITLRIEAEEAIKNSLANEIKLNELRTNLVSTISHEFRTPMTTIRASTELIEMYLEGQEIKHETKINKHTQTITSEIDRIVDLMNAVLTISKEDAGKTTFKPVNFDLKLMCYDLIDKYYSDEKFKRKIITNIGSGDRFPVFADKHLMEYTIFNVLNNAFKYSDVATNVVLNLFIETNRIYLEIIDSGIGIPKKDQLNLFNTFFRARNTYGIQGTGLGLYIVKTFTEKNGGNVKLKSELGKGTKVSLDFPIYKTK</sequence>
<dbReference type="PROSITE" id="PS50109">
    <property type="entry name" value="HIS_KIN"/>
    <property type="match status" value="1"/>
</dbReference>
<proteinExistence type="predicted"/>
<evidence type="ECO:0000259" key="8">
    <source>
        <dbReference type="PROSITE" id="PS50113"/>
    </source>
</evidence>
<dbReference type="SMART" id="SM00387">
    <property type="entry name" value="HATPase_c"/>
    <property type="match status" value="1"/>
</dbReference>
<dbReference type="InterPro" id="IPR036890">
    <property type="entry name" value="HATPase_C_sf"/>
</dbReference>
<gene>
    <name evidence="9" type="ORF">SAMN05444396_104278</name>
</gene>
<feature type="domain" description="PAS" evidence="7">
    <location>
        <begin position="423"/>
        <end position="481"/>
    </location>
</feature>
<dbReference type="Gene3D" id="3.30.565.10">
    <property type="entry name" value="Histidine kinase-like ATPase, C-terminal domain"/>
    <property type="match status" value="1"/>
</dbReference>
<dbReference type="Proteomes" id="UP000184036">
    <property type="component" value="Unassembled WGS sequence"/>
</dbReference>
<feature type="domain" description="PAS" evidence="7">
    <location>
        <begin position="688"/>
        <end position="743"/>
    </location>
</feature>
<keyword evidence="3" id="KW-0597">Phosphoprotein</keyword>
<dbReference type="InterPro" id="IPR000014">
    <property type="entry name" value="PAS"/>
</dbReference>
<dbReference type="OrthoDB" id="9808408at2"/>
<dbReference type="SUPFAM" id="SSF55781">
    <property type="entry name" value="GAF domain-like"/>
    <property type="match status" value="1"/>
</dbReference>
<feature type="domain" description="PAC" evidence="8">
    <location>
        <begin position="370"/>
        <end position="422"/>
    </location>
</feature>
<dbReference type="Pfam" id="PF13426">
    <property type="entry name" value="PAS_9"/>
    <property type="match status" value="1"/>
</dbReference>
<dbReference type="EMBL" id="FQWE01000004">
    <property type="protein sequence ID" value="SHG09364.1"/>
    <property type="molecule type" value="Genomic_DNA"/>
</dbReference>
<evidence type="ECO:0000256" key="5">
    <source>
        <dbReference type="ARBA" id="ARBA00022777"/>
    </source>
</evidence>
<dbReference type="InterPro" id="IPR005467">
    <property type="entry name" value="His_kinase_dom"/>
</dbReference>
<evidence type="ECO:0000256" key="3">
    <source>
        <dbReference type="ARBA" id="ARBA00022553"/>
    </source>
</evidence>
<dbReference type="STRING" id="271157.SAMN05444396_104278"/>
<dbReference type="PANTHER" id="PTHR43304:SF1">
    <property type="entry name" value="PAC DOMAIN-CONTAINING PROTEIN"/>
    <property type="match status" value="1"/>
</dbReference>
<feature type="domain" description="PAC" evidence="8">
    <location>
        <begin position="503"/>
        <end position="556"/>
    </location>
</feature>
<dbReference type="InterPro" id="IPR001610">
    <property type="entry name" value="PAC"/>
</dbReference>
<evidence type="ECO:0000259" key="7">
    <source>
        <dbReference type="PROSITE" id="PS50112"/>
    </source>
</evidence>
<feature type="domain" description="PAC" evidence="8">
    <location>
        <begin position="762"/>
        <end position="814"/>
    </location>
</feature>
<dbReference type="CDD" id="cd00130">
    <property type="entry name" value="PAS"/>
    <property type="match status" value="5"/>
</dbReference>
<organism evidence="9 10">
    <name type="scientific">Flavobacterium segetis</name>
    <dbReference type="NCBI Taxonomy" id="271157"/>
    <lineage>
        <taxon>Bacteria</taxon>
        <taxon>Pseudomonadati</taxon>
        <taxon>Bacteroidota</taxon>
        <taxon>Flavobacteriia</taxon>
        <taxon>Flavobacteriales</taxon>
        <taxon>Flavobacteriaceae</taxon>
        <taxon>Flavobacterium</taxon>
    </lineage>
</organism>
<dbReference type="Pfam" id="PF02518">
    <property type="entry name" value="HATPase_c"/>
    <property type="match status" value="1"/>
</dbReference>
<dbReference type="CDD" id="cd00075">
    <property type="entry name" value="HATPase"/>
    <property type="match status" value="1"/>
</dbReference>
<feature type="domain" description="PAC" evidence="8">
    <location>
        <begin position="635"/>
        <end position="687"/>
    </location>
</feature>
<dbReference type="SUPFAM" id="SSF55874">
    <property type="entry name" value="ATPase domain of HSP90 chaperone/DNA topoisomerase II/histidine kinase"/>
    <property type="match status" value="1"/>
</dbReference>
<dbReference type="Gene3D" id="3.30.450.20">
    <property type="entry name" value="PAS domain"/>
    <property type="match status" value="6"/>
</dbReference>
<feature type="domain" description="Histidine kinase" evidence="6">
    <location>
        <begin position="972"/>
        <end position="1192"/>
    </location>
</feature>
<dbReference type="InterPro" id="IPR003594">
    <property type="entry name" value="HATPase_dom"/>
</dbReference>
<protein>
    <recommendedName>
        <fullName evidence="2">histidine kinase</fullName>
        <ecNumber evidence="2">2.7.13.3</ecNumber>
    </recommendedName>
</protein>
<dbReference type="PROSITE" id="PS50113">
    <property type="entry name" value="PAC"/>
    <property type="match status" value="4"/>
</dbReference>
<keyword evidence="5" id="KW-0418">Kinase</keyword>
<dbReference type="CDD" id="cd00082">
    <property type="entry name" value="HisKA"/>
    <property type="match status" value="1"/>
</dbReference>
<reference evidence="10" key="1">
    <citation type="submission" date="2016-11" db="EMBL/GenBank/DDBJ databases">
        <authorList>
            <person name="Varghese N."/>
            <person name="Submissions S."/>
        </authorList>
    </citation>
    <scope>NUCLEOTIDE SEQUENCE [LARGE SCALE GENOMIC DNA]</scope>
    <source>
        <strain evidence="10">DSM 19741</strain>
    </source>
</reference>
<dbReference type="GO" id="GO:0000155">
    <property type="term" value="F:phosphorelay sensor kinase activity"/>
    <property type="evidence" value="ECO:0007669"/>
    <property type="project" value="InterPro"/>
</dbReference>
<dbReference type="SMART" id="SM00091">
    <property type="entry name" value="PAS"/>
    <property type="match status" value="6"/>
</dbReference>
<keyword evidence="4" id="KW-0808">Transferase</keyword>
<dbReference type="EC" id="2.7.13.3" evidence="2"/>
<evidence type="ECO:0000256" key="1">
    <source>
        <dbReference type="ARBA" id="ARBA00000085"/>
    </source>
</evidence>
<dbReference type="SUPFAM" id="SSF55785">
    <property type="entry name" value="PYP-like sensor domain (PAS domain)"/>
    <property type="match status" value="6"/>
</dbReference>
<dbReference type="Pfam" id="PF08447">
    <property type="entry name" value="PAS_3"/>
    <property type="match status" value="4"/>
</dbReference>
<dbReference type="InterPro" id="IPR003661">
    <property type="entry name" value="HisK_dim/P_dom"/>
</dbReference>
<dbReference type="Pfam" id="PF00512">
    <property type="entry name" value="HisKA"/>
    <property type="match status" value="1"/>
</dbReference>
<dbReference type="SUPFAM" id="SSF47384">
    <property type="entry name" value="Homodimeric domain of signal transducing histidine kinase"/>
    <property type="match status" value="1"/>
</dbReference>
<evidence type="ECO:0000259" key="6">
    <source>
        <dbReference type="PROSITE" id="PS50109"/>
    </source>
</evidence>
<dbReference type="NCBIfam" id="TIGR00229">
    <property type="entry name" value="sensory_box"/>
    <property type="match status" value="5"/>
</dbReference>
<dbReference type="Gene3D" id="1.10.287.130">
    <property type="match status" value="1"/>
</dbReference>
<dbReference type="InterPro" id="IPR013655">
    <property type="entry name" value="PAS_fold_3"/>
</dbReference>
<evidence type="ECO:0000313" key="10">
    <source>
        <dbReference type="Proteomes" id="UP000184036"/>
    </source>
</evidence>
<feature type="domain" description="PAS" evidence="7">
    <location>
        <begin position="168"/>
        <end position="238"/>
    </location>
</feature>
<dbReference type="PROSITE" id="PS50112">
    <property type="entry name" value="PAS"/>
    <property type="match status" value="4"/>
</dbReference>
<name>A0A1M5H080_9FLAO</name>
<dbReference type="SMART" id="SM00086">
    <property type="entry name" value="PAC"/>
    <property type="match status" value="6"/>
</dbReference>
<dbReference type="InterPro" id="IPR000700">
    <property type="entry name" value="PAS-assoc_C"/>
</dbReference>
<dbReference type="SMART" id="SM00388">
    <property type="entry name" value="HisKA"/>
    <property type="match status" value="1"/>
</dbReference>
<accession>A0A1M5H080</accession>
<evidence type="ECO:0000313" key="9">
    <source>
        <dbReference type="EMBL" id="SHG09364.1"/>
    </source>
</evidence>
<evidence type="ECO:0000256" key="4">
    <source>
        <dbReference type="ARBA" id="ARBA00022679"/>
    </source>
</evidence>
<dbReference type="InterPro" id="IPR004358">
    <property type="entry name" value="Sig_transdc_His_kin-like_C"/>
</dbReference>
<dbReference type="InterPro" id="IPR052162">
    <property type="entry name" value="Sensor_kinase/Photoreceptor"/>
</dbReference>
<dbReference type="PANTHER" id="PTHR43304">
    <property type="entry name" value="PHYTOCHROME-LIKE PROTEIN CPH1"/>
    <property type="match status" value="1"/>
</dbReference>
<dbReference type="PRINTS" id="PR00344">
    <property type="entry name" value="BCTRLSENSOR"/>
</dbReference>
<dbReference type="AlphaFoldDB" id="A0A1M5H080"/>